<dbReference type="Pfam" id="PF14116">
    <property type="entry name" value="YyzF"/>
    <property type="match status" value="1"/>
</dbReference>
<evidence type="ECO:0000313" key="2">
    <source>
        <dbReference type="Proteomes" id="UP000184080"/>
    </source>
</evidence>
<organism evidence="1 2">
    <name type="scientific">Clostridium amylolyticum</name>
    <dbReference type="NCBI Taxonomy" id="1121298"/>
    <lineage>
        <taxon>Bacteria</taxon>
        <taxon>Bacillati</taxon>
        <taxon>Bacillota</taxon>
        <taxon>Clostridia</taxon>
        <taxon>Eubacteriales</taxon>
        <taxon>Clostridiaceae</taxon>
        <taxon>Clostridium</taxon>
    </lineage>
</organism>
<dbReference type="RefSeq" id="WP_073006022.1">
    <property type="nucleotide sequence ID" value="NZ_FQZO01000002.1"/>
</dbReference>
<keyword evidence="2" id="KW-1185">Reference proteome</keyword>
<dbReference type="AlphaFoldDB" id="A0A1M6FLU4"/>
<evidence type="ECO:0000313" key="1">
    <source>
        <dbReference type="EMBL" id="SHI98708.1"/>
    </source>
</evidence>
<reference evidence="1 2" key="1">
    <citation type="submission" date="2016-11" db="EMBL/GenBank/DDBJ databases">
        <authorList>
            <person name="Jaros S."/>
            <person name="Januszkiewicz K."/>
            <person name="Wedrychowicz H."/>
        </authorList>
    </citation>
    <scope>NUCLEOTIDE SEQUENCE [LARGE SCALE GENOMIC DNA]</scope>
    <source>
        <strain evidence="1 2">DSM 21864</strain>
    </source>
</reference>
<dbReference type="OrthoDB" id="1652387at2"/>
<accession>A0A1M6FLU4</accession>
<proteinExistence type="predicted"/>
<dbReference type="STRING" id="1121298.SAMN05444401_1997"/>
<gene>
    <name evidence="1" type="ORF">SAMN05444401_1997</name>
</gene>
<dbReference type="EMBL" id="FQZO01000002">
    <property type="protein sequence ID" value="SHI98708.1"/>
    <property type="molecule type" value="Genomic_DNA"/>
</dbReference>
<dbReference type="Proteomes" id="UP000184080">
    <property type="component" value="Unassembled WGS sequence"/>
</dbReference>
<dbReference type="NCBIfam" id="TIGR04129">
    <property type="entry name" value="CxxH_BA5709"/>
    <property type="match status" value="1"/>
</dbReference>
<dbReference type="InterPro" id="IPR025626">
    <property type="entry name" value="YyzF"/>
</dbReference>
<sequence length="57" mass="6699">MEKQCICCCEEHLDMAFDDFLVEYEIWPELKKSEETCICSYCSSKAVYCLENSVKTE</sequence>
<protein>
    <submittedName>
        <fullName evidence="1">CxxH/CxxC protein, BA_5709 family</fullName>
    </submittedName>
</protein>
<name>A0A1M6FLU4_9CLOT</name>